<accession>A0AAX0UFC5</accession>
<dbReference type="EMBL" id="PHRB01000004">
    <property type="protein sequence ID" value="PJO67055.1"/>
    <property type="molecule type" value="Genomic_DNA"/>
</dbReference>
<comment type="caution">
    <text evidence="1">The sequence shown here is derived from an EMBL/GenBank/DDBJ whole genome shotgun (WGS) entry which is preliminary data.</text>
</comment>
<organism evidence="1 2">
    <name type="scientific">Burkholderia pseudomallei</name>
    <name type="common">Pseudomonas pseudomallei</name>
    <dbReference type="NCBI Taxonomy" id="28450"/>
    <lineage>
        <taxon>Bacteria</taxon>
        <taxon>Pseudomonadati</taxon>
        <taxon>Pseudomonadota</taxon>
        <taxon>Betaproteobacteria</taxon>
        <taxon>Burkholderiales</taxon>
        <taxon>Burkholderiaceae</taxon>
        <taxon>Burkholderia</taxon>
        <taxon>pseudomallei group</taxon>
    </lineage>
</organism>
<protein>
    <submittedName>
        <fullName evidence="1">Uncharacterized protein</fullName>
    </submittedName>
</protein>
<name>A0AAX0UFC5_BURPE</name>
<gene>
    <name evidence="1" type="ORF">CWD88_06070</name>
</gene>
<sequence length="69" mass="7669">MRRREARAFGVCSSRVRRVFAQRVLRAAACASMIVRRGRAHRLSSGRGAGRFVAGAFAARQPRSPKRTI</sequence>
<dbReference type="AlphaFoldDB" id="A0AAX0UFC5"/>
<proteinExistence type="predicted"/>
<evidence type="ECO:0000313" key="2">
    <source>
        <dbReference type="Proteomes" id="UP000231878"/>
    </source>
</evidence>
<evidence type="ECO:0000313" key="1">
    <source>
        <dbReference type="EMBL" id="PJO67055.1"/>
    </source>
</evidence>
<reference evidence="1 2" key="1">
    <citation type="submission" date="2017-11" db="EMBL/GenBank/DDBJ databases">
        <title>Molecular characterization of Burkholderia pseudomallei and closely related isolates from Vietnam.</title>
        <authorList>
            <person name="Ustinov D.V."/>
            <person name="Antonov A.S."/>
            <person name="Avdusheva E.F."/>
            <person name="Shpak I.M."/>
            <person name="Zakharova I.B."/>
            <person name="Thi L.A."/>
            <person name="Teteryatnikova N."/>
            <person name="Lopasteyskaya Y.A."/>
            <person name="Kuzyutina J.A."/>
            <person name="Ngo T.N."/>
            <person name="Victorov D.V."/>
        </authorList>
    </citation>
    <scope>NUCLEOTIDE SEQUENCE [LARGE SCALE GENOMIC DNA]</scope>
    <source>
        <strain evidence="1 2">V1512</strain>
    </source>
</reference>
<dbReference type="Proteomes" id="UP000231878">
    <property type="component" value="Unassembled WGS sequence"/>
</dbReference>